<evidence type="ECO:0008006" key="8">
    <source>
        <dbReference type="Google" id="ProtNLM"/>
    </source>
</evidence>
<dbReference type="GO" id="GO:0016757">
    <property type="term" value="F:glycosyltransferase activity"/>
    <property type="evidence" value="ECO:0007669"/>
    <property type="project" value="UniProtKB-KW"/>
</dbReference>
<protein>
    <recommendedName>
        <fullName evidence="8">Hexosyltransferase</fullName>
    </recommendedName>
</protein>
<reference evidence="6 7" key="1">
    <citation type="journal article" date="2024" name="Science">
        <title>Giant polyketide synthase enzymes in the biosynthesis of giant marine polyether toxins.</title>
        <authorList>
            <person name="Fallon T.R."/>
            <person name="Shende V.V."/>
            <person name="Wierzbicki I.H."/>
            <person name="Pendleton A.L."/>
            <person name="Watervoot N.F."/>
            <person name="Auber R.P."/>
            <person name="Gonzalez D.J."/>
            <person name="Wisecaver J.H."/>
            <person name="Moore B.S."/>
        </authorList>
    </citation>
    <scope>NUCLEOTIDE SEQUENCE [LARGE SCALE GENOMIC DNA]</scope>
    <source>
        <strain evidence="6 7">12B1</strain>
    </source>
</reference>
<dbReference type="PANTHER" id="PTHR13778">
    <property type="entry name" value="GLYCOSYLTRANSFERASE 8 DOMAIN-CONTAINING PROTEIN"/>
    <property type="match status" value="1"/>
</dbReference>
<dbReference type="Proteomes" id="UP001515480">
    <property type="component" value="Unassembled WGS sequence"/>
</dbReference>
<evidence type="ECO:0000256" key="1">
    <source>
        <dbReference type="ARBA" id="ARBA00006351"/>
    </source>
</evidence>
<evidence type="ECO:0000313" key="7">
    <source>
        <dbReference type="Proteomes" id="UP001515480"/>
    </source>
</evidence>
<evidence type="ECO:0000256" key="5">
    <source>
        <dbReference type="SAM" id="MobiDB-lite"/>
    </source>
</evidence>
<dbReference type="AlphaFoldDB" id="A0AB34IKR8"/>
<dbReference type="InterPro" id="IPR029044">
    <property type="entry name" value="Nucleotide-diphossugar_trans"/>
</dbReference>
<keyword evidence="7" id="KW-1185">Reference proteome</keyword>
<dbReference type="Pfam" id="PF01501">
    <property type="entry name" value="Glyco_transf_8"/>
    <property type="match status" value="1"/>
</dbReference>
<sequence>MHDADVRFGSLRAFVCFLRSQWQQQQQQQPLPDPHYLYRTDVITAPNGPLRREAYDDLNLGLVWLAPTEASVRWLECSLASWDHVAFHRVPSDPRVGGSYYERSQPRMIHILEESVAHGVLPVRVCTFPKPLLSQYAHATNLASPSEKLHKLGIELEQSEPPSSSSLSPVNVFAASAECSHASLKPLPCPSRSGSGSGSGDVEEGGGLCGSRGGRAIESAARRAAVRFISRTTSVAFRPTGAFPSEMLALVGALELLHVTHLFESGTATGVSTEMLASYFSSDSPHSSNPSTSASSHPLRIITIDHGKLYGVGQNNETRARLARFAHVECVLADSLVEIPRRLRLLPPDARAAVYVDGPKGYAGMRLALDSLRHPRVVLVGLHDAAPFWDQKLHASLRQHEEHLLLTSDPPFRQAYAGLDEAAKVGSLLSAASSSRTGGASGTKGLEALLRYGNGLWLAGRSKLVEGPPVHLALAVDTRGIGGCVALIRSTLAATVERSRLIFHVLVLASERVAIDRSVRRGVSEEELAGAKVEVIPLPPSPLPSSSSPTPLESARLRLPELLPLSVRKLLYVDTDTLLLADPTPIVDAAFEGEHITSAIGVARRSKPLVKSLNLSSRVLEEVGLTALPHHAWSFNAGVMLMNLDVWRSEGLMRGVLQLADRLGAAGFRGLPGMSTSTDSQSAIALFLQNSTKPAIQEIPPAWNVDGLGWKVDQLRPEALCSARILHWSGQYKPWMRPTSGESARSQHLRALWRMFSGGSRRITR</sequence>
<dbReference type="GO" id="GO:0046872">
    <property type="term" value="F:metal ion binding"/>
    <property type="evidence" value="ECO:0007669"/>
    <property type="project" value="UniProtKB-KW"/>
</dbReference>
<accession>A0AB34IKR8</accession>
<gene>
    <name evidence="6" type="ORF">AB1Y20_013277</name>
</gene>
<evidence type="ECO:0000313" key="6">
    <source>
        <dbReference type="EMBL" id="KAL1500625.1"/>
    </source>
</evidence>
<dbReference type="InterPro" id="IPR050748">
    <property type="entry name" value="Glycosyltrans_8_dom-fam"/>
</dbReference>
<dbReference type="SUPFAM" id="SSF53448">
    <property type="entry name" value="Nucleotide-diphospho-sugar transferases"/>
    <property type="match status" value="1"/>
</dbReference>
<dbReference type="GO" id="GO:0005794">
    <property type="term" value="C:Golgi apparatus"/>
    <property type="evidence" value="ECO:0007669"/>
    <property type="project" value="TreeGrafter"/>
</dbReference>
<comment type="caution">
    <text evidence="6">The sequence shown here is derived from an EMBL/GenBank/DDBJ whole genome shotgun (WGS) entry which is preliminary data.</text>
</comment>
<dbReference type="InterPro" id="IPR002495">
    <property type="entry name" value="Glyco_trans_8"/>
</dbReference>
<dbReference type="PANTHER" id="PTHR13778:SF47">
    <property type="entry name" value="LIPOPOLYSACCHARIDE 1,3-GALACTOSYLTRANSFERASE"/>
    <property type="match status" value="1"/>
</dbReference>
<evidence type="ECO:0000256" key="4">
    <source>
        <dbReference type="ARBA" id="ARBA00022723"/>
    </source>
</evidence>
<keyword evidence="2" id="KW-0328">Glycosyltransferase</keyword>
<evidence type="ECO:0000256" key="2">
    <source>
        <dbReference type="ARBA" id="ARBA00022676"/>
    </source>
</evidence>
<name>A0AB34IKR8_PRYPA</name>
<comment type="similarity">
    <text evidence="1">Belongs to the glycosyltransferase 8 family.</text>
</comment>
<keyword evidence="4" id="KW-0479">Metal-binding</keyword>
<keyword evidence="3" id="KW-0808">Transferase</keyword>
<feature type="region of interest" description="Disordered" evidence="5">
    <location>
        <begin position="186"/>
        <end position="207"/>
    </location>
</feature>
<dbReference type="Gene3D" id="3.90.550.10">
    <property type="entry name" value="Spore Coat Polysaccharide Biosynthesis Protein SpsA, Chain A"/>
    <property type="match status" value="1"/>
</dbReference>
<dbReference type="EMBL" id="JBGBPQ010000023">
    <property type="protein sequence ID" value="KAL1500625.1"/>
    <property type="molecule type" value="Genomic_DNA"/>
</dbReference>
<feature type="compositionally biased region" description="Gly residues" evidence="5">
    <location>
        <begin position="195"/>
        <end position="207"/>
    </location>
</feature>
<proteinExistence type="inferred from homology"/>
<organism evidence="6 7">
    <name type="scientific">Prymnesium parvum</name>
    <name type="common">Toxic golden alga</name>
    <dbReference type="NCBI Taxonomy" id="97485"/>
    <lineage>
        <taxon>Eukaryota</taxon>
        <taxon>Haptista</taxon>
        <taxon>Haptophyta</taxon>
        <taxon>Prymnesiophyceae</taxon>
        <taxon>Prymnesiales</taxon>
        <taxon>Prymnesiaceae</taxon>
        <taxon>Prymnesium</taxon>
    </lineage>
</organism>
<evidence type="ECO:0000256" key="3">
    <source>
        <dbReference type="ARBA" id="ARBA00022679"/>
    </source>
</evidence>